<dbReference type="SUPFAM" id="SSF52058">
    <property type="entry name" value="L domain-like"/>
    <property type="match status" value="1"/>
</dbReference>
<feature type="region of interest" description="Disordered" evidence="6">
    <location>
        <begin position="948"/>
        <end position="972"/>
    </location>
</feature>
<dbReference type="SMART" id="SM01391">
    <property type="entry name" value="Filament"/>
    <property type="match status" value="1"/>
</dbReference>
<dbReference type="GO" id="GO:0005198">
    <property type="term" value="F:structural molecule activity"/>
    <property type="evidence" value="ECO:0007669"/>
    <property type="project" value="InterPro"/>
</dbReference>
<evidence type="ECO:0000256" key="5">
    <source>
        <dbReference type="SAM" id="Coils"/>
    </source>
</evidence>
<evidence type="ECO:0000313" key="8">
    <source>
        <dbReference type="EMBL" id="KAG2470775.1"/>
    </source>
</evidence>
<dbReference type="PANTHER" id="PTHR45712:SF20">
    <property type="entry name" value="PODOCAN"/>
    <property type="match status" value="1"/>
</dbReference>
<dbReference type="GO" id="GO:0005615">
    <property type="term" value="C:extracellular space"/>
    <property type="evidence" value="ECO:0007669"/>
    <property type="project" value="TreeGrafter"/>
</dbReference>
<evidence type="ECO:0000259" key="7">
    <source>
        <dbReference type="PROSITE" id="PS51842"/>
    </source>
</evidence>
<dbReference type="Gene3D" id="1.20.5.500">
    <property type="entry name" value="Single helix bin"/>
    <property type="match status" value="1"/>
</dbReference>
<dbReference type="InterPro" id="IPR002957">
    <property type="entry name" value="Keratin_I"/>
</dbReference>
<dbReference type="Pfam" id="PF00038">
    <property type="entry name" value="Filament"/>
    <property type="match status" value="1"/>
</dbReference>
<accession>A0A8X7XKA4</accession>
<evidence type="ECO:0000313" key="9">
    <source>
        <dbReference type="Proteomes" id="UP000886611"/>
    </source>
</evidence>
<keyword evidence="1" id="KW-0433">Leucine-rich repeat</keyword>
<feature type="coiled-coil region" evidence="5">
    <location>
        <begin position="113"/>
        <end position="140"/>
    </location>
</feature>
<evidence type="ECO:0000256" key="4">
    <source>
        <dbReference type="ARBA" id="ARBA00023054"/>
    </source>
</evidence>
<dbReference type="PRINTS" id="PR01248">
    <property type="entry name" value="TYPE1KERATIN"/>
</dbReference>
<dbReference type="GO" id="GO:0005882">
    <property type="term" value="C:intermediate filament"/>
    <property type="evidence" value="ECO:0007669"/>
    <property type="project" value="UniProtKB-KW"/>
</dbReference>
<dbReference type="PANTHER" id="PTHR45712">
    <property type="entry name" value="AGAP008170-PA"/>
    <property type="match status" value="1"/>
</dbReference>
<evidence type="ECO:0000256" key="6">
    <source>
        <dbReference type="SAM" id="MobiDB-lite"/>
    </source>
</evidence>
<feature type="non-terminal residue" evidence="8">
    <location>
        <position position="1"/>
    </location>
</feature>
<dbReference type="Proteomes" id="UP000886611">
    <property type="component" value="Unassembled WGS sequence"/>
</dbReference>
<dbReference type="Gene3D" id="1.20.5.1160">
    <property type="entry name" value="Vasodilator-stimulated phosphoprotein"/>
    <property type="match status" value="1"/>
</dbReference>
<feature type="coiled-coil region" evidence="5">
    <location>
        <begin position="220"/>
        <end position="247"/>
    </location>
</feature>
<dbReference type="EMBL" id="JAATIS010000094">
    <property type="protein sequence ID" value="KAG2470775.1"/>
    <property type="molecule type" value="Genomic_DNA"/>
</dbReference>
<dbReference type="SUPFAM" id="SSF52047">
    <property type="entry name" value="RNI-like"/>
    <property type="match status" value="1"/>
</dbReference>
<dbReference type="InterPro" id="IPR050333">
    <property type="entry name" value="SLRP"/>
</dbReference>
<dbReference type="SMART" id="SM00364">
    <property type="entry name" value="LRR_BAC"/>
    <property type="match status" value="11"/>
</dbReference>
<feature type="non-terminal residue" evidence="8">
    <location>
        <position position="972"/>
    </location>
</feature>
<dbReference type="PROSITE" id="PS51450">
    <property type="entry name" value="LRR"/>
    <property type="match status" value="4"/>
</dbReference>
<keyword evidence="3" id="KW-0403">Intermediate filament</keyword>
<organism evidence="8 9">
    <name type="scientific">Polypterus senegalus</name>
    <name type="common">Senegal bichir</name>
    <dbReference type="NCBI Taxonomy" id="55291"/>
    <lineage>
        <taxon>Eukaryota</taxon>
        <taxon>Metazoa</taxon>
        <taxon>Chordata</taxon>
        <taxon>Craniata</taxon>
        <taxon>Vertebrata</taxon>
        <taxon>Euteleostomi</taxon>
        <taxon>Actinopterygii</taxon>
        <taxon>Polypteriformes</taxon>
        <taxon>Polypteridae</taxon>
        <taxon>Polypterus</taxon>
    </lineage>
</organism>
<feature type="compositionally biased region" description="Basic and acidic residues" evidence="6">
    <location>
        <begin position="958"/>
        <end position="972"/>
    </location>
</feature>
<proteinExistence type="predicted"/>
<sequence>MSVRTTPKYNSQSVIIQRRPQLSTAQMGWGGGASVRGSSMGGVGYSSSFGGGSQGSGSGSYGSSFGGGGFIGSGSGSYGSSFGGGGGFIGGSGIGTGGGGGSLSGGVNEKAEMQNLNDRLASYLEKVRALEKANAELEGKIHDTVSASAKAGKEVDWTSYYDKIHPLQQQIQDKIMENARLALEIDNARLASDDFRNKYETELLLRQSVEADINGLHALKADYTNTQRNLESEISSLQDELDYLKKNHEEDMSGLRQKMTGTINVEVDSTPGPDLNKILEDLRDEYENIMRKNRDEWASWFNKQAESNNLKEPSEAQPEMDAAKSELSESRRQMQNIQAELDALRATIQALQQNLQDINARNEQELLRYQAIVTRLEEELSSVRSDMTRQSQEYQNLLNIKIKLETEIAMYKSLLEGYGTQELMDFFFDFLLGRQLKARKNIIQNNRLEEIPYDELSRLTELKTLNLHNNRLSSAGLPDEALLSLGNLQYIYLASNRLTVAPRILPRALRIVDMAANTLEEIFPLTFGEKPHLKSLTGLPLSLRSVYLHDNKLQNSGLPDSLFNGSDSVSTLILSNNLLSVAPRYLPLGLNRLHLQNNQISWIPKETFSQQLQLRELYLQNNRLTDPGLEPSTFSKLRSLEYLDLSMNNLTHIPEGLPANIVILHLGKNRISSVSEAGVSGIRNLEYLLLQNNVLTADSIHHEAFSKLRKLHTLHIYNNHLEHVPSSLPRRVRSLMMLNNRISELRFNDLVTTYYLNELNLSYNRLRSSGIHRLAFRKLRRLEQLDLSGNFLTVVPQGLPSGLKVLRLHGNRIDKLAEEALSGLGSLTELHLGENRLHGAGITPASWKEVPVLQLLDLSGNQLTQVPPNLPESLEYLHIQDNLISSIPAEAFASTPNLRGLFMRSNKLVTLGISDKAFRNLKHLQVVDMTGNPEAISIHLPVLEDTATEPTGEATDSFTHEDASRLETNETI</sequence>
<dbReference type="Gene3D" id="3.80.10.10">
    <property type="entry name" value="Ribonuclease Inhibitor"/>
    <property type="match status" value="4"/>
</dbReference>
<name>A0A8X7XKA4_POLSE</name>
<reference evidence="8 9" key="1">
    <citation type="journal article" date="2021" name="Cell">
        <title>Tracing the genetic footprints of vertebrate landing in non-teleost ray-finned fishes.</title>
        <authorList>
            <person name="Bi X."/>
            <person name="Wang K."/>
            <person name="Yang L."/>
            <person name="Pan H."/>
            <person name="Jiang H."/>
            <person name="Wei Q."/>
            <person name="Fang M."/>
            <person name="Yu H."/>
            <person name="Zhu C."/>
            <person name="Cai Y."/>
            <person name="He Y."/>
            <person name="Gan X."/>
            <person name="Zeng H."/>
            <person name="Yu D."/>
            <person name="Zhu Y."/>
            <person name="Jiang H."/>
            <person name="Qiu Q."/>
            <person name="Yang H."/>
            <person name="Zhang Y.E."/>
            <person name="Wang W."/>
            <person name="Zhu M."/>
            <person name="He S."/>
            <person name="Zhang G."/>
        </authorList>
    </citation>
    <scope>NUCLEOTIDE SEQUENCE [LARGE SCALE GENOMIC DNA]</scope>
    <source>
        <strain evidence="8">Bchr_013</strain>
    </source>
</reference>
<dbReference type="InterPro" id="IPR001611">
    <property type="entry name" value="Leu-rich_rpt"/>
</dbReference>
<evidence type="ECO:0000256" key="1">
    <source>
        <dbReference type="ARBA" id="ARBA00022614"/>
    </source>
</evidence>
<keyword evidence="2" id="KW-0677">Repeat</keyword>
<dbReference type="PROSITE" id="PS51842">
    <property type="entry name" value="IF_ROD_2"/>
    <property type="match status" value="1"/>
</dbReference>
<dbReference type="AlphaFoldDB" id="A0A8X7XKA4"/>
<keyword evidence="9" id="KW-1185">Reference proteome</keyword>
<dbReference type="SUPFAM" id="SSF64593">
    <property type="entry name" value="Intermediate filament protein, coiled coil region"/>
    <property type="match status" value="2"/>
</dbReference>
<feature type="domain" description="IF rod" evidence="7">
    <location>
        <begin position="109"/>
        <end position="422"/>
    </location>
</feature>
<dbReference type="SMART" id="SM00369">
    <property type="entry name" value="LRR_TYP"/>
    <property type="match status" value="14"/>
</dbReference>
<evidence type="ECO:0000256" key="3">
    <source>
        <dbReference type="ARBA" id="ARBA00022754"/>
    </source>
</evidence>
<feature type="compositionally biased region" description="Basic and acidic residues" evidence="6">
    <location>
        <begin position="321"/>
        <end position="331"/>
    </location>
</feature>
<dbReference type="InterPro" id="IPR039008">
    <property type="entry name" value="IF_rod_dom"/>
</dbReference>
<dbReference type="Gene3D" id="1.20.5.170">
    <property type="match status" value="1"/>
</dbReference>
<gene>
    <name evidence="8" type="primary">Podn_0</name>
    <name evidence="8" type="ORF">GTO96_0006543</name>
</gene>
<feature type="region of interest" description="Disordered" evidence="6">
    <location>
        <begin position="307"/>
        <end position="331"/>
    </location>
</feature>
<dbReference type="InterPro" id="IPR003591">
    <property type="entry name" value="Leu-rich_rpt_typical-subtyp"/>
</dbReference>
<keyword evidence="4 5" id="KW-0175">Coiled coil</keyword>
<dbReference type="InterPro" id="IPR032675">
    <property type="entry name" value="LRR_dom_sf"/>
</dbReference>
<evidence type="ECO:0000256" key="2">
    <source>
        <dbReference type="ARBA" id="ARBA00022737"/>
    </source>
</evidence>
<dbReference type="Pfam" id="PF13855">
    <property type="entry name" value="LRR_8"/>
    <property type="match status" value="5"/>
</dbReference>
<protein>
    <submittedName>
        <fullName evidence="8">PODN protein</fullName>
    </submittedName>
</protein>
<comment type="caution">
    <text evidence="8">The sequence shown here is derived from an EMBL/GenBank/DDBJ whole genome shotgun (WGS) entry which is preliminary data.</text>
</comment>